<feature type="compositionally biased region" description="Basic and acidic residues" evidence="6">
    <location>
        <begin position="23"/>
        <end position="44"/>
    </location>
</feature>
<keyword evidence="3 7" id="KW-0812">Transmembrane</keyword>
<dbReference type="InterPro" id="IPR003807">
    <property type="entry name" value="DUF202"/>
</dbReference>
<reference evidence="9 10" key="1">
    <citation type="journal article" date="2010" name="Cell">
        <title>The genome of Naegleria gruberi illuminates early eukaryotic versatility.</title>
        <authorList>
            <person name="Fritz-Laylin L.K."/>
            <person name="Prochnik S.E."/>
            <person name="Ginger M.L."/>
            <person name="Dacks J.B."/>
            <person name="Carpenter M.L."/>
            <person name="Field M.C."/>
            <person name="Kuo A."/>
            <person name="Paredez A."/>
            <person name="Chapman J."/>
            <person name="Pham J."/>
            <person name="Shu S."/>
            <person name="Neupane R."/>
            <person name="Cipriano M."/>
            <person name="Mancuso J."/>
            <person name="Tu H."/>
            <person name="Salamov A."/>
            <person name="Lindquist E."/>
            <person name="Shapiro H."/>
            <person name="Lucas S."/>
            <person name="Grigoriev I.V."/>
            <person name="Cande W.Z."/>
            <person name="Fulton C."/>
            <person name="Rokhsar D.S."/>
            <person name="Dawson S.C."/>
        </authorList>
    </citation>
    <scope>NUCLEOTIDE SEQUENCE [LARGE SCALE GENOMIC DNA]</scope>
    <source>
        <strain evidence="9 10">NEG-M</strain>
    </source>
</reference>
<keyword evidence="10" id="KW-1185">Reference proteome</keyword>
<comment type="subcellular location">
    <subcellularLocation>
        <location evidence="1">Cell membrane</location>
        <topology evidence="1">Multi-pass membrane protein</topology>
    </subcellularLocation>
</comment>
<accession>D2UX96</accession>
<keyword evidence="2" id="KW-1003">Cell membrane</keyword>
<evidence type="ECO:0000256" key="4">
    <source>
        <dbReference type="ARBA" id="ARBA00022989"/>
    </source>
</evidence>
<feature type="compositionally biased region" description="Polar residues" evidence="6">
    <location>
        <begin position="66"/>
        <end position="90"/>
    </location>
</feature>
<dbReference type="Proteomes" id="UP000006671">
    <property type="component" value="Unassembled WGS sequence"/>
</dbReference>
<dbReference type="PANTHER" id="PTHR34187:SF2">
    <property type="entry name" value="DUF202 DOMAIN-CONTAINING PROTEIN"/>
    <property type="match status" value="1"/>
</dbReference>
<dbReference type="EMBL" id="GG738845">
    <property type="protein sequence ID" value="EFC50593.1"/>
    <property type="molecule type" value="Genomic_DNA"/>
</dbReference>
<name>D2UX96_NAEGR</name>
<dbReference type="PANTHER" id="PTHR34187">
    <property type="entry name" value="FGR18P"/>
    <property type="match status" value="1"/>
</dbReference>
<evidence type="ECO:0000256" key="2">
    <source>
        <dbReference type="ARBA" id="ARBA00022475"/>
    </source>
</evidence>
<keyword evidence="5 7" id="KW-0472">Membrane</keyword>
<dbReference type="InterPro" id="IPR052053">
    <property type="entry name" value="IM_YidH-like"/>
</dbReference>
<feature type="transmembrane region" description="Helical" evidence="7">
    <location>
        <begin position="203"/>
        <end position="223"/>
    </location>
</feature>
<keyword evidence="4 7" id="KW-1133">Transmembrane helix</keyword>
<dbReference type="OrthoDB" id="199599at2759"/>
<dbReference type="AlphaFoldDB" id="D2UX96"/>
<dbReference type="VEuPathDB" id="AmoebaDB:NAEGRDRAFT_61685"/>
<dbReference type="InParanoid" id="D2UX96"/>
<feature type="domain" description="DUF202" evidence="8">
    <location>
        <begin position="125"/>
        <end position="190"/>
    </location>
</feature>
<feature type="compositionally biased region" description="Low complexity" evidence="6">
    <location>
        <begin position="45"/>
        <end position="64"/>
    </location>
</feature>
<evidence type="ECO:0000256" key="6">
    <source>
        <dbReference type="SAM" id="MobiDB-lite"/>
    </source>
</evidence>
<evidence type="ECO:0000313" key="9">
    <source>
        <dbReference type="EMBL" id="EFC50593.1"/>
    </source>
</evidence>
<feature type="region of interest" description="Disordered" evidence="6">
    <location>
        <begin position="1"/>
        <end position="96"/>
    </location>
</feature>
<dbReference type="GO" id="GO:0005886">
    <property type="term" value="C:plasma membrane"/>
    <property type="evidence" value="ECO:0007669"/>
    <property type="project" value="UniProtKB-SubCell"/>
</dbReference>
<proteinExistence type="predicted"/>
<sequence length="224" mass="25382">MMQQQSTTTSQETITTPTTSDALSRDEIEYKQKEKQQQFDEEKSLTSPTSFTTTTSQQQQQKQTLDNKQQEINESNKTLNSKELSGPNKSNKSESLEHPMSIKEFLKITILPRWYSVPNKVSEARDMLATERTMLSWYRTAFSILGVGIAVSRMKKSDGSVIPKVVGAISCSLAMILIMYAHLRYYAVMKSLFEYHFSADTLSPPFILLIGLLICVIAVLLFFV</sequence>
<protein>
    <submittedName>
        <fullName evidence="9">Predicted protein</fullName>
    </submittedName>
</protein>
<evidence type="ECO:0000256" key="7">
    <source>
        <dbReference type="SAM" id="Phobius"/>
    </source>
</evidence>
<gene>
    <name evidence="9" type="ORF">NAEGRDRAFT_61685</name>
</gene>
<evidence type="ECO:0000256" key="1">
    <source>
        <dbReference type="ARBA" id="ARBA00004651"/>
    </source>
</evidence>
<evidence type="ECO:0000313" key="10">
    <source>
        <dbReference type="Proteomes" id="UP000006671"/>
    </source>
</evidence>
<organism evidence="10">
    <name type="scientific">Naegleria gruberi</name>
    <name type="common">Amoeba</name>
    <dbReference type="NCBI Taxonomy" id="5762"/>
    <lineage>
        <taxon>Eukaryota</taxon>
        <taxon>Discoba</taxon>
        <taxon>Heterolobosea</taxon>
        <taxon>Tetramitia</taxon>
        <taxon>Eutetramitia</taxon>
        <taxon>Vahlkampfiidae</taxon>
        <taxon>Naegleria</taxon>
    </lineage>
</organism>
<evidence type="ECO:0000256" key="5">
    <source>
        <dbReference type="ARBA" id="ARBA00023136"/>
    </source>
</evidence>
<dbReference type="RefSeq" id="XP_002683337.1">
    <property type="nucleotide sequence ID" value="XM_002683291.1"/>
</dbReference>
<evidence type="ECO:0000259" key="8">
    <source>
        <dbReference type="Pfam" id="PF02656"/>
    </source>
</evidence>
<feature type="compositionally biased region" description="Low complexity" evidence="6">
    <location>
        <begin position="1"/>
        <end position="20"/>
    </location>
</feature>
<evidence type="ECO:0000256" key="3">
    <source>
        <dbReference type="ARBA" id="ARBA00022692"/>
    </source>
</evidence>
<dbReference type="GeneID" id="8863709"/>
<dbReference type="Pfam" id="PF02656">
    <property type="entry name" value="DUF202"/>
    <property type="match status" value="1"/>
</dbReference>
<feature type="transmembrane region" description="Helical" evidence="7">
    <location>
        <begin position="161"/>
        <end position="183"/>
    </location>
</feature>
<dbReference type="KEGG" id="ngr:NAEGRDRAFT_61685"/>